<name>A0A6A1TMV1_NEOGA</name>
<proteinExistence type="predicted"/>
<dbReference type="RefSeq" id="WP_151040606.1">
    <property type="nucleotide sequence ID" value="NZ_VZUL01000002.1"/>
</dbReference>
<reference evidence="1 2" key="1">
    <citation type="submission" date="2019-09" db="EMBL/GenBank/DDBJ databases">
        <title>Genome sequencing of Ng87 strain.</title>
        <authorList>
            <person name="Karasev E.S."/>
            <person name="Andronov E."/>
        </authorList>
    </citation>
    <scope>NUCLEOTIDE SEQUENCE [LARGE SCALE GENOMIC DNA]</scope>
    <source>
        <strain evidence="1 2">Ng87</strain>
    </source>
</reference>
<sequence>MSHIYTFQDLQTRTLSQLHMLRGALQRDLSLAAPYSADARQTLASLDVVNRMIRMRSPSGPKL</sequence>
<evidence type="ECO:0000313" key="2">
    <source>
        <dbReference type="Proteomes" id="UP000386575"/>
    </source>
</evidence>
<organism evidence="1 2">
    <name type="scientific">Neorhizobium galegae</name>
    <name type="common">Rhizobium galegae</name>
    <dbReference type="NCBI Taxonomy" id="399"/>
    <lineage>
        <taxon>Bacteria</taxon>
        <taxon>Pseudomonadati</taxon>
        <taxon>Pseudomonadota</taxon>
        <taxon>Alphaproteobacteria</taxon>
        <taxon>Hyphomicrobiales</taxon>
        <taxon>Rhizobiaceae</taxon>
        <taxon>Rhizobium/Agrobacterium group</taxon>
        <taxon>Neorhizobium</taxon>
    </lineage>
</organism>
<accession>A0A6A1TMV1</accession>
<gene>
    <name evidence="1" type="ORF">F4V91_00535</name>
</gene>
<comment type="caution">
    <text evidence="1">The sequence shown here is derived from an EMBL/GenBank/DDBJ whole genome shotgun (WGS) entry which is preliminary data.</text>
</comment>
<dbReference type="AlphaFoldDB" id="A0A6A1TMV1"/>
<protein>
    <submittedName>
        <fullName evidence="1">Uncharacterized protein</fullName>
    </submittedName>
</protein>
<dbReference type="EMBL" id="VZUL01000002">
    <property type="protein sequence ID" value="KAB1085054.1"/>
    <property type="molecule type" value="Genomic_DNA"/>
</dbReference>
<evidence type="ECO:0000313" key="1">
    <source>
        <dbReference type="EMBL" id="KAB1085054.1"/>
    </source>
</evidence>
<dbReference type="Proteomes" id="UP000386575">
    <property type="component" value="Unassembled WGS sequence"/>
</dbReference>